<dbReference type="EMBL" id="SRLO01000575">
    <property type="protein sequence ID" value="TNN51632.1"/>
    <property type="molecule type" value="Genomic_DNA"/>
</dbReference>
<gene>
    <name evidence="3" type="ORF">EYF80_038148</name>
</gene>
<name>A0A4Z2GG40_9TELE</name>
<keyword evidence="2" id="KW-0812">Transmembrane</keyword>
<accession>A0A4Z2GG40</accession>
<comment type="caution">
    <text evidence="3">The sequence shown here is derived from an EMBL/GenBank/DDBJ whole genome shotgun (WGS) entry which is preliminary data.</text>
</comment>
<dbReference type="Proteomes" id="UP000314294">
    <property type="component" value="Unassembled WGS sequence"/>
</dbReference>
<sequence>MAASLKAGGPFEEGRLSRPSSSPWPGIRRAAWLCGVAHAAVRQGGPQLSVELPVMWLVILRYLGHWPRLLTPEGAVVPVALLLLLLLLLTGVPAFSDSIRKMELSLEISSL</sequence>
<proteinExistence type="predicted"/>
<keyword evidence="2" id="KW-1133">Transmembrane helix</keyword>
<keyword evidence="4" id="KW-1185">Reference proteome</keyword>
<reference evidence="3 4" key="1">
    <citation type="submission" date="2019-03" db="EMBL/GenBank/DDBJ databases">
        <title>First draft genome of Liparis tanakae, snailfish: a comprehensive survey of snailfish specific genes.</title>
        <authorList>
            <person name="Kim W."/>
            <person name="Song I."/>
            <person name="Jeong J.-H."/>
            <person name="Kim D."/>
            <person name="Kim S."/>
            <person name="Ryu S."/>
            <person name="Song J.Y."/>
            <person name="Lee S.K."/>
        </authorList>
    </citation>
    <scope>NUCLEOTIDE SEQUENCE [LARGE SCALE GENOMIC DNA]</scope>
    <source>
        <tissue evidence="3">Muscle</tissue>
    </source>
</reference>
<dbReference type="AlphaFoldDB" id="A0A4Z2GG40"/>
<protein>
    <submittedName>
        <fullName evidence="3">Uncharacterized protein</fullName>
    </submittedName>
</protein>
<feature type="region of interest" description="Disordered" evidence="1">
    <location>
        <begin position="1"/>
        <end position="24"/>
    </location>
</feature>
<evidence type="ECO:0000256" key="1">
    <source>
        <dbReference type="SAM" id="MobiDB-lite"/>
    </source>
</evidence>
<evidence type="ECO:0000256" key="2">
    <source>
        <dbReference type="SAM" id="Phobius"/>
    </source>
</evidence>
<evidence type="ECO:0000313" key="3">
    <source>
        <dbReference type="EMBL" id="TNN51632.1"/>
    </source>
</evidence>
<keyword evidence="2" id="KW-0472">Membrane</keyword>
<organism evidence="3 4">
    <name type="scientific">Liparis tanakae</name>
    <name type="common">Tanaka's snailfish</name>
    <dbReference type="NCBI Taxonomy" id="230148"/>
    <lineage>
        <taxon>Eukaryota</taxon>
        <taxon>Metazoa</taxon>
        <taxon>Chordata</taxon>
        <taxon>Craniata</taxon>
        <taxon>Vertebrata</taxon>
        <taxon>Euteleostomi</taxon>
        <taxon>Actinopterygii</taxon>
        <taxon>Neopterygii</taxon>
        <taxon>Teleostei</taxon>
        <taxon>Neoteleostei</taxon>
        <taxon>Acanthomorphata</taxon>
        <taxon>Eupercaria</taxon>
        <taxon>Perciformes</taxon>
        <taxon>Cottioidei</taxon>
        <taxon>Cottales</taxon>
        <taxon>Liparidae</taxon>
        <taxon>Liparis</taxon>
    </lineage>
</organism>
<evidence type="ECO:0000313" key="4">
    <source>
        <dbReference type="Proteomes" id="UP000314294"/>
    </source>
</evidence>
<feature type="transmembrane region" description="Helical" evidence="2">
    <location>
        <begin position="75"/>
        <end position="95"/>
    </location>
</feature>